<name>A0A3P1YH77_TANFO</name>
<dbReference type="EMBL" id="RQYN01000088">
    <property type="protein sequence ID" value="RRD70015.1"/>
    <property type="molecule type" value="Genomic_DNA"/>
</dbReference>
<dbReference type="InterPro" id="IPR003439">
    <property type="entry name" value="ABC_transporter-like_ATP-bd"/>
</dbReference>
<dbReference type="PROSITE" id="PS00211">
    <property type="entry name" value="ABC_TRANSPORTER_1"/>
    <property type="match status" value="1"/>
</dbReference>
<keyword evidence="2" id="KW-0547">Nucleotide-binding</keyword>
<reference evidence="5 6" key="1">
    <citation type="submission" date="2018-11" db="EMBL/GenBank/DDBJ databases">
        <title>Genomes From Bacteria Associated with the Canine Oral Cavity: a Test Case for Automated Genome-Based Taxonomic Assignment.</title>
        <authorList>
            <person name="Coil D.A."/>
            <person name="Jospin G."/>
            <person name="Darling A.E."/>
            <person name="Wallis C."/>
            <person name="Davis I.J."/>
            <person name="Harris S."/>
            <person name="Eisen J.A."/>
            <person name="Holcombe L.J."/>
            <person name="O'Flynn C."/>
        </authorList>
    </citation>
    <scope>NUCLEOTIDE SEQUENCE [LARGE SCALE GENOMIC DNA]</scope>
    <source>
        <strain evidence="5 6">OH1426_COT-023</strain>
    </source>
</reference>
<dbReference type="GO" id="GO:0016887">
    <property type="term" value="F:ATP hydrolysis activity"/>
    <property type="evidence" value="ECO:0007669"/>
    <property type="project" value="InterPro"/>
</dbReference>
<evidence type="ECO:0000256" key="3">
    <source>
        <dbReference type="ARBA" id="ARBA00022840"/>
    </source>
</evidence>
<dbReference type="Gene3D" id="3.40.50.300">
    <property type="entry name" value="P-loop containing nucleotide triphosphate hydrolases"/>
    <property type="match status" value="1"/>
</dbReference>
<dbReference type="GO" id="GO:0005524">
    <property type="term" value="F:ATP binding"/>
    <property type="evidence" value="ECO:0007669"/>
    <property type="project" value="UniProtKB-KW"/>
</dbReference>
<dbReference type="Proteomes" id="UP000279860">
    <property type="component" value="Unassembled WGS sequence"/>
</dbReference>
<dbReference type="InterPro" id="IPR017871">
    <property type="entry name" value="ABC_transporter-like_CS"/>
</dbReference>
<sequence length="244" mass="27882">MISIKNLSFGFERLPIFLDLNYTFEKGKFYSILGPSGCGKTTLLNLISGLLSPSAGSVSLSLSDKGQAISYMPQTDTLLPWRTVRENIRLVFEVLRREPDEQAVEIYLKHFGLADFADYYPENLSAGMKQRIALIQALVSKPSIILLDEPFSNLDFDIKLKIQTRIIGELQHANTTSLMVTHDIEDAIVMSDYILIFSEKPVHIKRCIPITFDDYGEKKPVELRKSHQLRDYFVEIWDELKYLG</sequence>
<dbReference type="InterPro" id="IPR050166">
    <property type="entry name" value="ABC_transporter_ATP-bind"/>
</dbReference>
<evidence type="ECO:0000313" key="5">
    <source>
        <dbReference type="EMBL" id="RRD70015.1"/>
    </source>
</evidence>
<comment type="caution">
    <text evidence="5">The sequence shown here is derived from an EMBL/GenBank/DDBJ whole genome shotgun (WGS) entry which is preliminary data.</text>
</comment>
<evidence type="ECO:0000256" key="2">
    <source>
        <dbReference type="ARBA" id="ARBA00022741"/>
    </source>
</evidence>
<dbReference type="AlphaFoldDB" id="A0A3P1YH77"/>
<feature type="domain" description="ABC transporter" evidence="4">
    <location>
        <begin position="2"/>
        <end position="224"/>
    </location>
</feature>
<evidence type="ECO:0000256" key="1">
    <source>
        <dbReference type="ARBA" id="ARBA00022448"/>
    </source>
</evidence>
<protein>
    <submittedName>
        <fullName evidence="5">ATP-binding cassette domain-containing protein</fullName>
    </submittedName>
</protein>
<dbReference type="InterPro" id="IPR027417">
    <property type="entry name" value="P-loop_NTPase"/>
</dbReference>
<organism evidence="5 6">
    <name type="scientific">Tannerella forsythia</name>
    <name type="common">Bacteroides forsythus</name>
    <dbReference type="NCBI Taxonomy" id="28112"/>
    <lineage>
        <taxon>Bacteria</taxon>
        <taxon>Pseudomonadati</taxon>
        <taxon>Bacteroidota</taxon>
        <taxon>Bacteroidia</taxon>
        <taxon>Bacteroidales</taxon>
        <taxon>Tannerellaceae</taxon>
        <taxon>Tannerella</taxon>
    </lineage>
</organism>
<dbReference type="SUPFAM" id="SSF52540">
    <property type="entry name" value="P-loop containing nucleoside triphosphate hydrolases"/>
    <property type="match status" value="1"/>
</dbReference>
<evidence type="ECO:0000259" key="4">
    <source>
        <dbReference type="PROSITE" id="PS50893"/>
    </source>
</evidence>
<dbReference type="Pfam" id="PF00005">
    <property type="entry name" value="ABC_tran"/>
    <property type="match status" value="1"/>
</dbReference>
<dbReference type="SMART" id="SM00382">
    <property type="entry name" value="AAA"/>
    <property type="match status" value="1"/>
</dbReference>
<keyword evidence="1" id="KW-0813">Transport</keyword>
<dbReference type="InterPro" id="IPR003593">
    <property type="entry name" value="AAA+_ATPase"/>
</dbReference>
<accession>A0A3P1YH77</accession>
<dbReference type="PANTHER" id="PTHR42788:SF2">
    <property type="entry name" value="ABC TRANSPORTER ATP-BINDING PROTEIN"/>
    <property type="match status" value="1"/>
</dbReference>
<proteinExistence type="predicted"/>
<dbReference type="RefSeq" id="WP_124790948.1">
    <property type="nucleotide sequence ID" value="NZ_RQYN01000088.1"/>
</dbReference>
<gene>
    <name evidence="5" type="ORF">EII41_13140</name>
</gene>
<keyword evidence="3 5" id="KW-0067">ATP-binding</keyword>
<evidence type="ECO:0000313" key="6">
    <source>
        <dbReference type="Proteomes" id="UP000279860"/>
    </source>
</evidence>
<dbReference type="PROSITE" id="PS50893">
    <property type="entry name" value="ABC_TRANSPORTER_2"/>
    <property type="match status" value="1"/>
</dbReference>
<dbReference type="PANTHER" id="PTHR42788">
    <property type="entry name" value="TAURINE IMPORT ATP-BINDING PROTEIN-RELATED"/>
    <property type="match status" value="1"/>
</dbReference>